<reference evidence="6 7" key="1">
    <citation type="journal article" date="2018" name="IMA Fungus">
        <title>IMA Genome-F 9: Draft genome sequence of Annulohypoxylon stygium, Aspergillus mulundensis, Berkeleyomyces basicola (syn. Thielaviopsis basicola), Ceratocystis smalleyi, two Cercospora beticola strains, Coleophoma cylindrospora, Fusarium fracticaudum, Phialophora cf. hyalina, and Morchella septimelata.</title>
        <authorList>
            <person name="Wingfield B.D."/>
            <person name="Bills G.F."/>
            <person name="Dong Y."/>
            <person name="Huang W."/>
            <person name="Nel W.J."/>
            <person name="Swalarsk-Parry B.S."/>
            <person name="Vaghefi N."/>
            <person name="Wilken P.M."/>
            <person name="An Z."/>
            <person name="de Beer Z.W."/>
            <person name="De Vos L."/>
            <person name="Chen L."/>
            <person name="Duong T.A."/>
            <person name="Gao Y."/>
            <person name="Hammerbacher A."/>
            <person name="Kikkert J.R."/>
            <person name="Li Y."/>
            <person name="Li H."/>
            <person name="Li K."/>
            <person name="Li Q."/>
            <person name="Liu X."/>
            <person name="Ma X."/>
            <person name="Naidoo K."/>
            <person name="Pethybridge S.J."/>
            <person name="Sun J."/>
            <person name="Steenkamp E.T."/>
            <person name="van der Nest M.A."/>
            <person name="van Wyk S."/>
            <person name="Wingfield M.J."/>
            <person name="Xiong C."/>
            <person name="Yue Q."/>
            <person name="Zhang X."/>
        </authorList>
    </citation>
    <scope>NUCLEOTIDE SEQUENCE [LARGE SCALE GENOMIC DNA]</scope>
    <source>
        <strain evidence="6 7">BP6252</strain>
    </source>
</reference>
<dbReference type="GO" id="GO:0016740">
    <property type="term" value="F:transferase activity"/>
    <property type="evidence" value="ECO:0007669"/>
    <property type="project" value="UniProtKB-KW"/>
</dbReference>
<dbReference type="STRING" id="1849047.A0A3D8RMY4"/>
<evidence type="ECO:0000256" key="2">
    <source>
        <dbReference type="ARBA" id="ARBA00022679"/>
    </source>
</evidence>
<dbReference type="PANTHER" id="PTHR31544:SF4">
    <property type="entry name" value="GAMMA-GLUTAMYLCYCLOTRANSFERASE-RELATED"/>
    <property type="match status" value="1"/>
</dbReference>
<dbReference type="Pfam" id="PF06094">
    <property type="entry name" value="GGACT"/>
    <property type="match status" value="1"/>
</dbReference>
<accession>A0A3D8RMY4</accession>
<evidence type="ECO:0000259" key="5">
    <source>
        <dbReference type="Pfam" id="PF06094"/>
    </source>
</evidence>
<evidence type="ECO:0000256" key="3">
    <source>
        <dbReference type="ARBA" id="ARBA00030602"/>
    </source>
</evidence>
<protein>
    <recommendedName>
        <fullName evidence="3">Putative gamma-glutamylcyclotransferase</fullName>
    </recommendedName>
</protein>
<dbReference type="AlphaFoldDB" id="A0A3D8RMY4"/>
<dbReference type="InterPro" id="IPR013024">
    <property type="entry name" value="GGCT-like"/>
</dbReference>
<evidence type="ECO:0000256" key="1">
    <source>
        <dbReference type="ARBA" id="ARBA00008861"/>
    </source>
</evidence>
<dbReference type="PANTHER" id="PTHR31544">
    <property type="entry name" value="AIG2-LIKE PROTEIN D"/>
    <property type="match status" value="1"/>
</dbReference>
<dbReference type="CDD" id="cd06661">
    <property type="entry name" value="GGCT_like"/>
    <property type="match status" value="1"/>
</dbReference>
<evidence type="ECO:0000313" key="6">
    <source>
        <dbReference type="EMBL" id="RDW75403.1"/>
    </source>
</evidence>
<dbReference type="Proteomes" id="UP000256645">
    <property type="component" value="Unassembled WGS sequence"/>
</dbReference>
<feature type="compositionally biased region" description="Polar residues" evidence="4">
    <location>
        <begin position="1"/>
        <end position="20"/>
    </location>
</feature>
<dbReference type="InterPro" id="IPR009288">
    <property type="entry name" value="AIG2-like_dom"/>
</dbReference>
<comment type="similarity">
    <text evidence="1">Belongs to the gamma-glutamylcyclotransferase family.</text>
</comment>
<keyword evidence="2" id="KW-0808">Transferase</keyword>
<dbReference type="Gene3D" id="3.10.490.10">
    <property type="entry name" value="Gamma-glutamyl cyclotransferase-like"/>
    <property type="match status" value="1"/>
</dbReference>
<sequence length="190" mass="21768">MDDSNHQNGSSPSSTSQNIIDGNKRPAKRNIMTEKFRAYQSSAVQDRQLDPYRYVPKPCFFYGSLTDPAKLQEVLQLPSTPVLRPARVKSYKIMLWGQSPTLVDGPRDSYVDGMAYVVETEQHLEMLKNYEIKVYCLKGIRIELDGEKVSGRVFAWADRDLGELTEGTWSLEEWKQGIEEMASHFRPTEN</sequence>
<dbReference type="SUPFAM" id="SSF110857">
    <property type="entry name" value="Gamma-glutamyl cyclotransferase-like"/>
    <property type="match status" value="1"/>
</dbReference>
<comment type="caution">
    <text evidence="6">The sequence shown here is derived from an EMBL/GenBank/DDBJ whole genome shotgun (WGS) entry which is preliminary data.</text>
</comment>
<feature type="domain" description="Gamma-glutamylcyclotransferase AIG2-like" evidence="5">
    <location>
        <begin position="59"/>
        <end position="170"/>
    </location>
</feature>
<gene>
    <name evidence="6" type="ORF">BP6252_06545</name>
</gene>
<feature type="region of interest" description="Disordered" evidence="4">
    <location>
        <begin position="1"/>
        <end position="27"/>
    </location>
</feature>
<keyword evidence="7" id="KW-1185">Reference proteome</keyword>
<organism evidence="6 7">
    <name type="scientific">Coleophoma cylindrospora</name>
    <dbReference type="NCBI Taxonomy" id="1849047"/>
    <lineage>
        <taxon>Eukaryota</taxon>
        <taxon>Fungi</taxon>
        <taxon>Dikarya</taxon>
        <taxon>Ascomycota</taxon>
        <taxon>Pezizomycotina</taxon>
        <taxon>Leotiomycetes</taxon>
        <taxon>Helotiales</taxon>
        <taxon>Dermateaceae</taxon>
        <taxon>Coleophoma</taxon>
    </lineage>
</organism>
<name>A0A3D8RMY4_9HELO</name>
<proteinExistence type="inferred from homology"/>
<evidence type="ECO:0000313" key="7">
    <source>
        <dbReference type="Proteomes" id="UP000256645"/>
    </source>
</evidence>
<dbReference type="EMBL" id="PDLM01000006">
    <property type="protein sequence ID" value="RDW75403.1"/>
    <property type="molecule type" value="Genomic_DNA"/>
</dbReference>
<dbReference type="InterPro" id="IPR045038">
    <property type="entry name" value="AIG2-like"/>
</dbReference>
<dbReference type="OrthoDB" id="3262926at2759"/>
<evidence type="ECO:0000256" key="4">
    <source>
        <dbReference type="SAM" id="MobiDB-lite"/>
    </source>
</evidence>
<dbReference type="InterPro" id="IPR036568">
    <property type="entry name" value="GGCT-like_sf"/>
</dbReference>